<evidence type="ECO:0000256" key="3">
    <source>
        <dbReference type="SAM" id="SignalP"/>
    </source>
</evidence>
<keyword evidence="3" id="KW-0732">Signal</keyword>
<keyword evidence="6" id="KW-1185">Reference proteome</keyword>
<accession>A0A1I7RWG9</accession>
<keyword evidence="2" id="KW-1133">Transmembrane helix</keyword>
<feature type="compositionally biased region" description="Basic residues" evidence="1">
    <location>
        <begin position="265"/>
        <end position="281"/>
    </location>
</feature>
<dbReference type="Proteomes" id="UP000095284">
    <property type="component" value="Unplaced"/>
</dbReference>
<name>A0A1I7RWG9_BURXY</name>
<evidence type="ECO:0000256" key="1">
    <source>
        <dbReference type="SAM" id="MobiDB-lite"/>
    </source>
</evidence>
<feature type="region of interest" description="Disordered" evidence="1">
    <location>
        <begin position="248"/>
        <end position="330"/>
    </location>
</feature>
<feature type="compositionally biased region" description="Basic and acidic residues" evidence="1">
    <location>
        <begin position="313"/>
        <end position="324"/>
    </location>
</feature>
<keyword evidence="2" id="KW-0812">Transmembrane</keyword>
<keyword evidence="2" id="KW-0472">Membrane</keyword>
<feature type="compositionally biased region" description="Basic and acidic residues" evidence="1">
    <location>
        <begin position="282"/>
        <end position="302"/>
    </location>
</feature>
<proteinExistence type="predicted"/>
<dbReference type="Proteomes" id="UP000659654">
    <property type="component" value="Unassembled WGS sequence"/>
</dbReference>
<protein>
    <submittedName>
        <fullName evidence="4">(pine wood nematode) hypothetical protein</fullName>
    </submittedName>
</protein>
<evidence type="ECO:0000256" key="2">
    <source>
        <dbReference type="SAM" id="Phobius"/>
    </source>
</evidence>
<evidence type="ECO:0000313" key="6">
    <source>
        <dbReference type="Proteomes" id="UP000659654"/>
    </source>
</evidence>
<feature type="compositionally biased region" description="Basic and acidic residues" evidence="1">
    <location>
        <begin position="205"/>
        <end position="216"/>
    </location>
</feature>
<feature type="compositionally biased region" description="Polar residues" evidence="1">
    <location>
        <begin position="251"/>
        <end position="264"/>
    </location>
</feature>
<feature type="compositionally biased region" description="Low complexity" evidence="1">
    <location>
        <begin position="221"/>
        <end position="232"/>
    </location>
</feature>
<feature type="transmembrane region" description="Helical" evidence="2">
    <location>
        <begin position="99"/>
        <end position="120"/>
    </location>
</feature>
<reference evidence="4" key="2">
    <citation type="submission" date="2020-09" db="EMBL/GenBank/DDBJ databases">
        <authorList>
            <person name="Kikuchi T."/>
        </authorList>
    </citation>
    <scope>NUCLEOTIDE SEQUENCE</scope>
    <source>
        <strain evidence="4">Ka4C1</strain>
    </source>
</reference>
<dbReference type="AlphaFoldDB" id="A0A1I7RWG9"/>
<reference evidence="7" key="1">
    <citation type="submission" date="2016-11" db="UniProtKB">
        <authorList>
            <consortium name="WormBaseParasite"/>
        </authorList>
    </citation>
    <scope>IDENTIFICATION</scope>
</reference>
<evidence type="ECO:0000313" key="4">
    <source>
        <dbReference type="EMBL" id="CAD5233371.1"/>
    </source>
</evidence>
<sequence length="330" mass="38095">MSQILFLFSFFYITLGDVTKVKLNSSFSDNLLQIPFVSDLEFDLEETNGEKIHSEATRFLARRTVQHEEFFGSLLQERESIVARRFTRHSAFVTEFVKFLVLFIGVVTLFLILITVYYLLYPCIHHNNGGQGGLKKFLKDYNKRQTLVHQVKRIHRFVHKSNDAFYLDPKFVHLQVIKKLEKDFLKPRKVCKKLPRRHIPTSKPCPDRIVKPDKNHGIHGTQSSSAQKTQSSGNRLFPCSEASLLLPPVSVPTNTEMSTMSTQKSKNKRKTKRGTERKKKGSNREEKTQESEKISWPKEIRYAELSPSTKSAVEPERIHSRPDAKSPSAY</sequence>
<feature type="region of interest" description="Disordered" evidence="1">
    <location>
        <begin position="195"/>
        <end position="234"/>
    </location>
</feature>
<feature type="chain" id="PRO_5035399607" evidence="3">
    <location>
        <begin position="17"/>
        <end position="330"/>
    </location>
</feature>
<dbReference type="EMBL" id="CAJFDI010000006">
    <property type="protein sequence ID" value="CAD5233371.1"/>
    <property type="molecule type" value="Genomic_DNA"/>
</dbReference>
<gene>
    <name evidence="4" type="ORF">BXYJ_LOCUS13462</name>
</gene>
<dbReference type="EMBL" id="CAJFCV020000006">
    <property type="protein sequence ID" value="CAG9128364.1"/>
    <property type="molecule type" value="Genomic_DNA"/>
</dbReference>
<dbReference type="Proteomes" id="UP000582659">
    <property type="component" value="Unassembled WGS sequence"/>
</dbReference>
<organism evidence="5 7">
    <name type="scientific">Bursaphelenchus xylophilus</name>
    <name type="common">Pinewood nematode worm</name>
    <name type="synonym">Aphelenchoides xylophilus</name>
    <dbReference type="NCBI Taxonomy" id="6326"/>
    <lineage>
        <taxon>Eukaryota</taxon>
        <taxon>Metazoa</taxon>
        <taxon>Ecdysozoa</taxon>
        <taxon>Nematoda</taxon>
        <taxon>Chromadorea</taxon>
        <taxon>Rhabditida</taxon>
        <taxon>Tylenchina</taxon>
        <taxon>Tylenchomorpha</taxon>
        <taxon>Aphelenchoidea</taxon>
        <taxon>Aphelenchoididae</taxon>
        <taxon>Bursaphelenchus</taxon>
    </lineage>
</organism>
<evidence type="ECO:0000313" key="7">
    <source>
        <dbReference type="WBParaSite" id="BXY_0508200.1"/>
    </source>
</evidence>
<feature type="signal peptide" evidence="3">
    <location>
        <begin position="1"/>
        <end position="16"/>
    </location>
</feature>
<evidence type="ECO:0000313" key="5">
    <source>
        <dbReference type="Proteomes" id="UP000095284"/>
    </source>
</evidence>
<dbReference type="WBParaSite" id="BXY_0508200.1">
    <property type="protein sequence ID" value="BXY_0508200.1"/>
    <property type="gene ID" value="BXY_0508200"/>
</dbReference>